<evidence type="ECO:0000256" key="1">
    <source>
        <dbReference type="SAM" id="MobiDB-lite"/>
    </source>
</evidence>
<accession>A0A7S2GGE0</accession>
<proteinExistence type="predicted"/>
<evidence type="ECO:0000313" key="2">
    <source>
        <dbReference type="EMBL" id="CAD9448723.1"/>
    </source>
</evidence>
<organism evidence="2">
    <name type="scientific">Haptolina brevifila</name>
    <dbReference type="NCBI Taxonomy" id="156173"/>
    <lineage>
        <taxon>Eukaryota</taxon>
        <taxon>Haptista</taxon>
        <taxon>Haptophyta</taxon>
        <taxon>Prymnesiophyceae</taxon>
        <taxon>Prymnesiales</taxon>
        <taxon>Prymnesiaceae</taxon>
        <taxon>Haptolina</taxon>
    </lineage>
</organism>
<dbReference type="AlphaFoldDB" id="A0A7S2GGE0"/>
<dbReference type="EMBL" id="HBGU01028171">
    <property type="protein sequence ID" value="CAD9448723.1"/>
    <property type="molecule type" value="Transcribed_RNA"/>
</dbReference>
<reference evidence="2" key="1">
    <citation type="submission" date="2021-01" db="EMBL/GenBank/DDBJ databases">
        <authorList>
            <person name="Corre E."/>
            <person name="Pelletier E."/>
            <person name="Niang G."/>
            <person name="Scheremetjew M."/>
            <person name="Finn R."/>
            <person name="Kale V."/>
            <person name="Holt S."/>
            <person name="Cochrane G."/>
            <person name="Meng A."/>
            <person name="Brown T."/>
            <person name="Cohen L."/>
        </authorList>
    </citation>
    <scope>NUCLEOTIDE SEQUENCE</scope>
    <source>
        <strain evidence="2">UTEX LB 985</strain>
    </source>
</reference>
<gene>
    <name evidence="2" type="ORF">CBRE1094_LOCUS15327</name>
</gene>
<sequence length="101" mass="11157">MVCTQHKYTQRARLENDVNAGTHPESDETSSGMKAPLVFLPLQRPASIERACSMTEYSTCDSAFKDEVECALPLIDDCDETRPTHCPNAAARVLCPKIVQT</sequence>
<protein>
    <submittedName>
        <fullName evidence="2">Uncharacterized protein</fullName>
    </submittedName>
</protein>
<feature type="region of interest" description="Disordered" evidence="1">
    <location>
        <begin position="14"/>
        <end position="35"/>
    </location>
</feature>
<name>A0A7S2GGE0_9EUKA</name>